<keyword evidence="5" id="KW-1185">Reference proteome</keyword>
<gene>
    <name evidence="4" type="ORF">GETHPA_22590</name>
</gene>
<dbReference type="InterPro" id="IPR041474">
    <property type="entry name" value="NicS_C"/>
</dbReference>
<evidence type="ECO:0000256" key="2">
    <source>
        <dbReference type="PROSITE-ProRule" id="PRU00335"/>
    </source>
</evidence>
<dbReference type="SUPFAM" id="SSF46689">
    <property type="entry name" value="Homeodomain-like"/>
    <property type="match status" value="1"/>
</dbReference>
<dbReference type="InterPro" id="IPR001647">
    <property type="entry name" value="HTH_TetR"/>
</dbReference>
<evidence type="ECO:0000313" key="4">
    <source>
        <dbReference type="EMBL" id="GLH70726.1"/>
    </source>
</evidence>
<evidence type="ECO:0000259" key="3">
    <source>
        <dbReference type="PROSITE" id="PS50977"/>
    </source>
</evidence>
<dbReference type="PROSITE" id="PS50977">
    <property type="entry name" value="HTH_TETR_2"/>
    <property type="match status" value="1"/>
</dbReference>
<name>A0ABQ5Q8D9_9BACT</name>
<dbReference type="InterPro" id="IPR036271">
    <property type="entry name" value="Tet_transcr_reg_TetR-rel_C_sf"/>
</dbReference>
<dbReference type="Gene3D" id="1.10.357.10">
    <property type="entry name" value="Tetracycline Repressor, domain 2"/>
    <property type="match status" value="1"/>
</dbReference>
<proteinExistence type="predicted"/>
<keyword evidence="1 2" id="KW-0238">DNA-binding</keyword>
<dbReference type="InterPro" id="IPR050109">
    <property type="entry name" value="HTH-type_TetR-like_transc_reg"/>
</dbReference>
<protein>
    <recommendedName>
        <fullName evidence="3">HTH tetR-type domain-containing protein</fullName>
    </recommendedName>
</protein>
<dbReference type="Proteomes" id="UP001165089">
    <property type="component" value="Unassembled WGS sequence"/>
</dbReference>
<sequence length="236" mass="25191">MVEPVATSLSARPDDARGALLRAAIAEFAARGEAGARTDAIARAAGVNKALLHYYFGTKQALYAAALDAILAGLKEHYLGILEGPGTAGQRMLRYVLANFDRMAGSRDYARVLGHEMMRARAGESASVPRMVQAYFGPLNAVVCRTLDEGVRSGEFRALDPGQTALSLTGANVFYFLSAPVFTELTGRDPRDPEMLARRRVAILDLAASVLFADREAGQGTARAVLDEPAGTHPEP</sequence>
<dbReference type="PANTHER" id="PTHR30328">
    <property type="entry name" value="TRANSCRIPTIONAL REPRESSOR"/>
    <property type="match status" value="1"/>
</dbReference>
<dbReference type="InterPro" id="IPR009057">
    <property type="entry name" value="Homeodomain-like_sf"/>
</dbReference>
<dbReference type="SUPFAM" id="SSF48498">
    <property type="entry name" value="Tetracyclin repressor-like, C-terminal domain"/>
    <property type="match status" value="1"/>
</dbReference>
<organism evidence="4 5">
    <name type="scientific">Geothrix rubra</name>
    <dbReference type="NCBI Taxonomy" id="2927977"/>
    <lineage>
        <taxon>Bacteria</taxon>
        <taxon>Pseudomonadati</taxon>
        <taxon>Acidobacteriota</taxon>
        <taxon>Holophagae</taxon>
        <taxon>Holophagales</taxon>
        <taxon>Holophagaceae</taxon>
        <taxon>Geothrix</taxon>
    </lineage>
</organism>
<dbReference type="PRINTS" id="PR00455">
    <property type="entry name" value="HTHTETR"/>
</dbReference>
<dbReference type="Pfam" id="PF17938">
    <property type="entry name" value="TetR_C_29"/>
    <property type="match status" value="1"/>
</dbReference>
<dbReference type="EMBL" id="BSDD01000004">
    <property type="protein sequence ID" value="GLH70726.1"/>
    <property type="molecule type" value="Genomic_DNA"/>
</dbReference>
<dbReference type="PANTHER" id="PTHR30328:SF54">
    <property type="entry name" value="HTH-TYPE TRANSCRIPTIONAL REPRESSOR SCO4008"/>
    <property type="match status" value="1"/>
</dbReference>
<dbReference type="Pfam" id="PF00440">
    <property type="entry name" value="TetR_N"/>
    <property type="match status" value="1"/>
</dbReference>
<feature type="DNA-binding region" description="H-T-H motif" evidence="2">
    <location>
        <begin position="37"/>
        <end position="56"/>
    </location>
</feature>
<evidence type="ECO:0000313" key="5">
    <source>
        <dbReference type="Proteomes" id="UP001165089"/>
    </source>
</evidence>
<comment type="caution">
    <text evidence="4">The sequence shown here is derived from an EMBL/GenBank/DDBJ whole genome shotgun (WGS) entry which is preliminary data.</text>
</comment>
<feature type="domain" description="HTH tetR-type" evidence="3">
    <location>
        <begin position="14"/>
        <end position="74"/>
    </location>
</feature>
<evidence type="ECO:0000256" key="1">
    <source>
        <dbReference type="ARBA" id="ARBA00023125"/>
    </source>
</evidence>
<accession>A0ABQ5Q8D9</accession>
<reference evidence="4 5" key="1">
    <citation type="journal article" date="2023" name="Antonie Van Leeuwenhoek">
        <title>Mesoterricola silvestris gen. nov., sp. nov., Mesoterricola sediminis sp. nov., Geothrix oryzae sp. nov., Geothrix edaphica sp. nov., Geothrix rubra sp. nov., and Geothrix limicola sp. nov., six novel members of Acidobacteriota isolated from soils.</title>
        <authorList>
            <person name="Itoh H."/>
            <person name="Sugisawa Y."/>
            <person name="Mise K."/>
            <person name="Xu Z."/>
            <person name="Kuniyasu M."/>
            <person name="Ushijima N."/>
            <person name="Kawano K."/>
            <person name="Kobayashi E."/>
            <person name="Shiratori Y."/>
            <person name="Masuda Y."/>
            <person name="Senoo K."/>
        </authorList>
    </citation>
    <scope>NUCLEOTIDE SEQUENCE [LARGE SCALE GENOMIC DNA]</scope>
    <source>
        <strain evidence="4 5">Red803</strain>
    </source>
</reference>